<organism evidence="1 2">
    <name type="scientific">Agaricus bisporus var. burnettii (strain JB137-S8 / ATCC MYA-4627 / FGSC 10392)</name>
    <name type="common">White button mushroom</name>
    <dbReference type="NCBI Taxonomy" id="597362"/>
    <lineage>
        <taxon>Eukaryota</taxon>
        <taxon>Fungi</taxon>
        <taxon>Dikarya</taxon>
        <taxon>Basidiomycota</taxon>
        <taxon>Agaricomycotina</taxon>
        <taxon>Agaricomycetes</taxon>
        <taxon>Agaricomycetidae</taxon>
        <taxon>Agaricales</taxon>
        <taxon>Agaricineae</taxon>
        <taxon>Agaricaceae</taxon>
        <taxon>Agaricus</taxon>
    </lineage>
</organism>
<proteinExistence type="predicted"/>
<dbReference type="OMA" id="EHTLCAH"/>
<dbReference type="HOGENOM" id="CLU_3074073_0_0_1"/>
<evidence type="ECO:0000313" key="2">
    <source>
        <dbReference type="Proteomes" id="UP000008493"/>
    </source>
</evidence>
<gene>
    <name evidence="1" type="ORF">AGABI1DRAFT_86762</name>
</gene>
<sequence>RQKLLVVNFQGSDSGPRQYSLEHTLCAHNYVRSFWRSGTMLSVSRKIRRRNFL</sequence>
<accession>K5VRX0</accession>
<reference evidence="2" key="1">
    <citation type="journal article" date="2012" name="Proc. Natl. Acad. Sci. U.S.A.">
        <title>Genome sequence of the button mushroom Agaricus bisporus reveals mechanisms governing adaptation to a humic-rich ecological niche.</title>
        <authorList>
            <person name="Morin E."/>
            <person name="Kohler A."/>
            <person name="Baker A.R."/>
            <person name="Foulongne-Oriol M."/>
            <person name="Lombard V."/>
            <person name="Nagy L.G."/>
            <person name="Ohm R.A."/>
            <person name="Patyshakuliyeva A."/>
            <person name="Brun A."/>
            <person name="Aerts A.L."/>
            <person name="Bailey A.M."/>
            <person name="Billette C."/>
            <person name="Coutinho P.M."/>
            <person name="Deakin G."/>
            <person name="Doddapaneni H."/>
            <person name="Floudas D."/>
            <person name="Grimwood J."/>
            <person name="Hilden K."/>
            <person name="Kuees U."/>
            <person name="LaButti K.M."/>
            <person name="Lapidus A."/>
            <person name="Lindquist E.A."/>
            <person name="Lucas S.M."/>
            <person name="Murat C."/>
            <person name="Riley R.W."/>
            <person name="Salamov A.A."/>
            <person name="Schmutz J."/>
            <person name="Subramanian V."/>
            <person name="Woesten H.A.B."/>
            <person name="Xu J."/>
            <person name="Eastwood D.C."/>
            <person name="Foster G.D."/>
            <person name="Sonnenberg A.S."/>
            <person name="Cullen D."/>
            <person name="de Vries R.P."/>
            <person name="Lundell T."/>
            <person name="Hibbett D.S."/>
            <person name="Henrissat B."/>
            <person name="Burton K.S."/>
            <person name="Kerrigan R.W."/>
            <person name="Challen M.P."/>
            <person name="Grigoriev I.V."/>
            <person name="Martin F."/>
        </authorList>
    </citation>
    <scope>NUCLEOTIDE SEQUENCE [LARGE SCALE GENOMIC DNA]</scope>
    <source>
        <strain evidence="2">JB137-S8 / ATCC MYA-4627 / FGSC 10392</strain>
    </source>
</reference>
<evidence type="ECO:0000313" key="1">
    <source>
        <dbReference type="EMBL" id="EKM77204.1"/>
    </source>
</evidence>
<dbReference type="EMBL" id="JH971397">
    <property type="protein sequence ID" value="EKM77204.1"/>
    <property type="molecule type" value="Genomic_DNA"/>
</dbReference>
<dbReference type="Proteomes" id="UP000008493">
    <property type="component" value="Unassembled WGS sequence"/>
</dbReference>
<dbReference type="GeneID" id="18832168"/>
<dbReference type="KEGG" id="abp:AGABI1DRAFT86762"/>
<keyword evidence="2" id="KW-1185">Reference proteome</keyword>
<feature type="non-terminal residue" evidence="1">
    <location>
        <position position="1"/>
    </location>
</feature>
<dbReference type="RefSeq" id="XP_007332193.1">
    <property type="nucleotide sequence ID" value="XM_007332131.1"/>
</dbReference>
<name>K5VRX0_AGABU</name>
<dbReference type="InParanoid" id="K5VRX0"/>
<protein>
    <submittedName>
        <fullName evidence="1">Uncharacterized protein</fullName>
    </submittedName>
</protein>
<dbReference type="AlphaFoldDB" id="K5VRX0"/>